<dbReference type="InterPro" id="IPR015943">
    <property type="entry name" value="WD40/YVTN_repeat-like_dom_sf"/>
</dbReference>
<dbReference type="Gene3D" id="2.130.10.10">
    <property type="entry name" value="YVTN repeat-like/Quinoprotein amine dehydrogenase"/>
    <property type="match status" value="1"/>
</dbReference>
<dbReference type="SUPFAM" id="SSF50978">
    <property type="entry name" value="WD40 repeat-like"/>
    <property type="match status" value="1"/>
</dbReference>
<feature type="repeat" description="WD" evidence="3">
    <location>
        <begin position="261"/>
        <end position="286"/>
    </location>
</feature>
<dbReference type="OrthoDB" id="10262475at2759"/>
<dbReference type="STRING" id="133381.A0A2T9ZEW9"/>
<dbReference type="AlphaFoldDB" id="A0A2T9ZEW9"/>
<protein>
    <submittedName>
        <fullName evidence="4">Uncharacterized protein</fullName>
    </submittedName>
</protein>
<evidence type="ECO:0000256" key="2">
    <source>
        <dbReference type="ARBA" id="ARBA00022737"/>
    </source>
</evidence>
<dbReference type="PROSITE" id="PS50294">
    <property type="entry name" value="WD_REPEATS_REGION"/>
    <property type="match status" value="1"/>
</dbReference>
<dbReference type="Pfam" id="PF00400">
    <property type="entry name" value="WD40"/>
    <property type="match status" value="3"/>
</dbReference>
<dbReference type="PRINTS" id="PR00320">
    <property type="entry name" value="GPROTEINBRPT"/>
</dbReference>
<evidence type="ECO:0000313" key="5">
    <source>
        <dbReference type="Proteomes" id="UP000245609"/>
    </source>
</evidence>
<organism evidence="4 5">
    <name type="scientific">Smittium megazygosporum</name>
    <dbReference type="NCBI Taxonomy" id="133381"/>
    <lineage>
        <taxon>Eukaryota</taxon>
        <taxon>Fungi</taxon>
        <taxon>Fungi incertae sedis</taxon>
        <taxon>Zoopagomycota</taxon>
        <taxon>Kickxellomycotina</taxon>
        <taxon>Harpellomycetes</taxon>
        <taxon>Harpellales</taxon>
        <taxon>Legeriomycetaceae</taxon>
        <taxon>Smittium</taxon>
    </lineage>
</organism>
<keyword evidence="5" id="KW-1185">Reference proteome</keyword>
<sequence>MKESKLAEPPTDCVSSLVFHPNNREILLSTSWDGSVRLYNVGAGNSDEQDQRQLVNSHNKHKGAAVLAGCFNQGVYLTFLVILFRWEIGMNAYELGHHEKPISCLDFNSSHRVVVSGSWDTTVRLWDRLAPNTQNAIAVLQQPERVYSISTQGDILVCALADRHFSVYDLRNIGHAVSHHITGGDEYLVERKRSMLKYPTRRVKLYPDNRGYVYGSIEGRVATEYFPTGENNYQNYAFKCHRQKADSSQTPGEQIDIVYPINALAFHPLYQTFLTGGSDGYVCLWDGTLRKRMKRYGPYPNGVNCLAFNLDGSLMAVGASYSFDQGEKQYRIPYIIYFIQF</sequence>
<feature type="repeat" description="WD" evidence="3">
    <location>
        <begin position="95"/>
        <end position="127"/>
    </location>
</feature>
<dbReference type="InterPro" id="IPR036322">
    <property type="entry name" value="WD40_repeat_dom_sf"/>
</dbReference>
<dbReference type="Proteomes" id="UP000245609">
    <property type="component" value="Unassembled WGS sequence"/>
</dbReference>
<evidence type="ECO:0000256" key="1">
    <source>
        <dbReference type="ARBA" id="ARBA00022574"/>
    </source>
</evidence>
<name>A0A2T9ZEW9_9FUNG</name>
<dbReference type="PANTHER" id="PTHR10971">
    <property type="entry name" value="MRNA EXPORT FACTOR AND BUB3"/>
    <property type="match status" value="1"/>
</dbReference>
<gene>
    <name evidence="4" type="ORF">BB560_002406</name>
</gene>
<dbReference type="EMBL" id="MBFS01000276">
    <property type="protein sequence ID" value="PVV03121.1"/>
    <property type="molecule type" value="Genomic_DNA"/>
</dbReference>
<dbReference type="PROSITE" id="PS50082">
    <property type="entry name" value="WD_REPEATS_2"/>
    <property type="match status" value="2"/>
</dbReference>
<reference evidence="4 5" key="1">
    <citation type="journal article" date="2018" name="MBio">
        <title>Comparative Genomics Reveals the Core Gene Toolbox for the Fungus-Insect Symbiosis.</title>
        <authorList>
            <person name="Wang Y."/>
            <person name="Stata M."/>
            <person name="Wang W."/>
            <person name="Stajich J.E."/>
            <person name="White M.M."/>
            <person name="Moncalvo J.M."/>
        </authorList>
    </citation>
    <scope>NUCLEOTIDE SEQUENCE [LARGE SCALE GENOMIC DNA]</scope>
    <source>
        <strain evidence="4 5">SC-DP-2</strain>
    </source>
</reference>
<dbReference type="SMART" id="SM00320">
    <property type="entry name" value="WD40"/>
    <property type="match status" value="4"/>
</dbReference>
<dbReference type="InterPro" id="IPR001680">
    <property type="entry name" value="WD40_rpt"/>
</dbReference>
<keyword evidence="1 3" id="KW-0853">WD repeat</keyword>
<dbReference type="InterPro" id="IPR020472">
    <property type="entry name" value="WD40_PAC1"/>
</dbReference>
<accession>A0A2T9ZEW9</accession>
<proteinExistence type="predicted"/>
<evidence type="ECO:0000313" key="4">
    <source>
        <dbReference type="EMBL" id="PVV03121.1"/>
    </source>
</evidence>
<keyword evidence="2" id="KW-0677">Repeat</keyword>
<comment type="caution">
    <text evidence="4">The sequence shown here is derived from an EMBL/GenBank/DDBJ whole genome shotgun (WGS) entry which is preliminary data.</text>
</comment>
<evidence type="ECO:0000256" key="3">
    <source>
        <dbReference type="PROSITE-ProRule" id="PRU00221"/>
    </source>
</evidence>